<protein>
    <submittedName>
        <fullName evidence="4">Putative F-box domain, leucine-rich repeat domain, L domain-containing protein</fullName>
    </submittedName>
</protein>
<evidence type="ECO:0000313" key="4">
    <source>
        <dbReference type="EMBL" id="KAE9603891.1"/>
    </source>
</evidence>
<dbReference type="AlphaFoldDB" id="A0A6A4PQI4"/>
<organism evidence="4 5">
    <name type="scientific">Lupinus albus</name>
    <name type="common">White lupine</name>
    <name type="synonym">Lupinus termis</name>
    <dbReference type="NCBI Taxonomy" id="3870"/>
    <lineage>
        <taxon>Eukaryota</taxon>
        <taxon>Viridiplantae</taxon>
        <taxon>Streptophyta</taxon>
        <taxon>Embryophyta</taxon>
        <taxon>Tracheophyta</taxon>
        <taxon>Spermatophyta</taxon>
        <taxon>Magnoliopsida</taxon>
        <taxon>eudicotyledons</taxon>
        <taxon>Gunneridae</taxon>
        <taxon>Pentapetalae</taxon>
        <taxon>rosids</taxon>
        <taxon>fabids</taxon>
        <taxon>Fabales</taxon>
        <taxon>Fabaceae</taxon>
        <taxon>Papilionoideae</taxon>
        <taxon>50 kb inversion clade</taxon>
        <taxon>genistoids sensu lato</taxon>
        <taxon>core genistoids</taxon>
        <taxon>Genisteae</taxon>
        <taxon>Lupinus</taxon>
    </lineage>
</organism>
<dbReference type="Pfam" id="PF25372">
    <property type="entry name" value="DUF7885"/>
    <property type="match status" value="1"/>
</dbReference>
<keyword evidence="5" id="KW-1185">Reference proteome</keyword>
<dbReference type="Gene3D" id="3.80.10.10">
    <property type="entry name" value="Ribonuclease Inhibitor"/>
    <property type="match status" value="1"/>
</dbReference>
<gene>
    <name evidence="4" type="ORF">Lalb_Chr11g0065581</name>
</gene>
<evidence type="ECO:0000259" key="3">
    <source>
        <dbReference type="Pfam" id="PF25372"/>
    </source>
</evidence>
<evidence type="ECO:0000259" key="2">
    <source>
        <dbReference type="Pfam" id="PF00646"/>
    </source>
</evidence>
<feature type="domain" description="F-box" evidence="2">
    <location>
        <begin position="38"/>
        <end position="69"/>
    </location>
</feature>
<dbReference type="SUPFAM" id="SSF81383">
    <property type="entry name" value="F-box domain"/>
    <property type="match status" value="1"/>
</dbReference>
<dbReference type="PANTHER" id="PTHR13318:SF76">
    <property type="entry name" value="F-BOX PROTEIN SKIP2"/>
    <property type="match status" value="1"/>
</dbReference>
<dbReference type="InterPro" id="IPR036047">
    <property type="entry name" value="F-box-like_dom_sf"/>
</dbReference>
<feature type="region of interest" description="Disordered" evidence="1">
    <location>
        <begin position="1"/>
        <end position="33"/>
    </location>
</feature>
<reference evidence="5" key="1">
    <citation type="journal article" date="2020" name="Nat. Commun.">
        <title>Genome sequence of the cluster root forming white lupin.</title>
        <authorList>
            <person name="Hufnagel B."/>
            <person name="Marques A."/>
            <person name="Soriano A."/>
            <person name="Marques L."/>
            <person name="Divol F."/>
            <person name="Doumas P."/>
            <person name="Sallet E."/>
            <person name="Mancinotti D."/>
            <person name="Carrere S."/>
            <person name="Marande W."/>
            <person name="Arribat S."/>
            <person name="Keller J."/>
            <person name="Huneau C."/>
            <person name="Blein T."/>
            <person name="Aime D."/>
            <person name="Laguerre M."/>
            <person name="Taylor J."/>
            <person name="Schubert V."/>
            <person name="Nelson M."/>
            <person name="Geu-Flores F."/>
            <person name="Crespi M."/>
            <person name="Gallardo-Guerrero K."/>
            <person name="Delaux P.-M."/>
            <person name="Salse J."/>
            <person name="Berges H."/>
            <person name="Guyot R."/>
            <person name="Gouzy J."/>
            <person name="Peret B."/>
        </authorList>
    </citation>
    <scope>NUCLEOTIDE SEQUENCE [LARGE SCALE GENOMIC DNA]</scope>
    <source>
        <strain evidence="5">cv. Amiga</strain>
    </source>
</reference>
<evidence type="ECO:0000256" key="1">
    <source>
        <dbReference type="SAM" id="MobiDB-lite"/>
    </source>
</evidence>
<dbReference type="InterPro" id="IPR032675">
    <property type="entry name" value="LRR_dom_sf"/>
</dbReference>
<dbReference type="Pfam" id="PF00646">
    <property type="entry name" value="F-box"/>
    <property type="match status" value="1"/>
</dbReference>
<dbReference type="InterPro" id="IPR006553">
    <property type="entry name" value="Leu-rich_rpt_Cys-con_subtyp"/>
</dbReference>
<comment type="caution">
    <text evidence="4">The sequence shown here is derived from an EMBL/GenBank/DDBJ whole genome shotgun (WGS) entry which is preliminary data.</text>
</comment>
<dbReference type="OrthoDB" id="423607at2759"/>
<dbReference type="EMBL" id="WOCE01000011">
    <property type="protein sequence ID" value="KAE9603891.1"/>
    <property type="molecule type" value="Genomic_DNA"/>
</dbReference>
<feature type="domain" description="F-box/LRR-repeat protein 15-like leucin rich repeat" evidence="3">
    <location>
        <begin position="270"/>
        <end position="432"/>
    </location>
</feature>
<dbReference type="SUPFAM" id="SSF52047">
    <property type="entry name" value="RNI-like"/>
    <property type="match status" value="1"/>
</dbReference>
<dbReference type="SMART" id="SM00367">
    <property type="entry name" value="LRR_CC"/>
    <property type="match status" value="8"/>
</dbReference>
<dbReference type="Proteomes" id="UP000447434">
    <property type="component" value="Chromosome 11"/>
</dbReference>
<dbReference type="InterPro" id="IPR057207">
    <property type="entry name" value="FBXL15_LRR"/>
</dbReference>
<dbReference type="GO" id="GO:0019005">
    <property type="term" value="C:SCF ubiquitin ligase complex"/>
    <property type="evidence" value="ECO:0007669"/>
    <property type="project" value="TreeGrafter"/>
</dbReference>
<accession>A0A6A4PQI4</accession>
<dbReference type="CDD" id="cd22159">
    <property type="entry name" value="F-box_AtTIR1-like"/>
    <property type="match status" value="1"/>
</dbReference>
<sequence>MGQSPSTAIPSPEPYRRQHSFSSDDDDSIGVGPRDHTSDIPDDCLAMIFHLLTSVDRKRCSVVSKRWLRVDGESRYRLSLQAKSELINRVPSIFTRFHSVTKLALRCDRRSTSINDDALILISLWCGNLTRLKIRGCREITEAGMLGLAKNCKNLKKLSCGSCIFGAKGVYALIEHCNSLEELSIIRLRGVDDDVSTGIVGDGVVSVPSSLKSICLKELVNGRSFEPLIIGAKKLRSLKLIRCLGDWDMMLEAMGKLNPGLVEIHLEKVQVSDLGLRGISKCLKLETLHVVKTPECSDLGIIDVAEKCTMLKKLHIDGWRTNRIGNDALIAVARNCPNLLELVLIAMFPTGLGLEAVVSNCRNLERLALCGVGTVGDAEIEYIATKSLALKKICIKGCPVSNSGIAAFGFGCPNLIKLKVRKCSKVSGEVVEWLRKKRGPFGFNFDFSEVESEALDGSGSDGGGVEESTTVFPHPIVTQVTTLADDAAASSSNNNNNRFSMLRTKFGFLASWNVVACAFRRWSNNDNISGDSF</sequence>
<name>A0A6A4PQI4_LUPAL</name>
<proteinExistence type="predicted"/>
<dbReference type="FunFam" id="3.80.10.10:FF:000449">
    <property type="entry name" value="F-box protein SKIP2"/>
    <property type="match status" value="1"/>
</dbReference>
<dbReference type="Gene3D" id="1.20.1280.50">
    <property type="match status" value="1"/>
</dbReference>
<evidence type="ECO:0000313" key="5">
    <source>
        <dbReference type="Proteomes" id="UP000447434"/>
    </source>
</evidence>
<dbReference type="PANTHER" id="PTHR13318">
    <property type="entry name" value="PARTNER OF PAIRED, ISOFORM B-RELATED"/>
    <property type="match status" value="1"/>
</dbReference>
<dbReference type="InterPro" id="IPR001810">
    <property type="entry name" value="F-box_dom"/>
</dbReference>
<dbReference type="GO" id="GO:0031146">
    <property type="term" value="P:SCF-dependent proteasomal ubiquitin-dependent protein catabolic process"/>
    <property type="evidence" value="ECO:0007669"/>
    <property type="project" value="TreeGrafter"/>
</dbReference>